<keyword evidence="2" id="KW-1185">Reference proteome</keyword>
<gene>
    <name evidence="1" type="ORF">L211DRAFT_688142</name>
</gene>
<organism evidence="1 2">
    <name type="scientific">Terfezia boudieri ATCC MYA-4762</name>
    <dbReference type="NCBI Taxonomy" id="1051890"/>
    <lineage>
        <taxon>Eukaryota</taxon>
        <taxon>Fungi</taxon>
        <taxon>Dikarya</taxon>
        <taxon>Ascomycota</taxon>
        <taxon>Pezizomycotina</taxon>
        <taxon>Pezizomycetes</taxon>
        <taxon>Pezizales</taxon>
        <taxon>Pezizaceae</taxon>
        <taxon>Terfezia</taxon>
    </lineage>
</organism>
<dbReference type="Proteomes" id="UP000267821">
    <property type="component" value="Unassembled WGS sequence"/>
</dbReference>
<evidence type="ECO:0000313" key="1">
    <source>
        <dbReference type="EMBL" id="RPB18784.1"/>
    </source>
</evidence>
<sequence>MGYHSFCVKIGKAEDWRCGCGLFQHVRPGVWESPRPDVFEPLRQGMADRFAVVILVKVITTPSLCNKLHFFCPITSPIYLIASFLFSCSSSVSVRRLLCLGSVASASTYCHTVVMYAYADVQIEKTFDFRDLLAKARLSEGQVNGRQDVWPKR</sequence>
<dbReference type="AlphaFoldDB" id="A0A3N4L7A6"/>
<name>A0A3N4L7A6_9PEZI</name>
<reference evidence="1 2" key="1">
    <citation type="journal article" date="2018" name="Nat. Ecol. Evol.">
        <title>Pezizomycetes genomes reveal the molecular basis of ectomycorrhizal truffle lifestyle.</title>
        <authorList>
            <person name="Murat C."/>
            <person name="Payen T."/>
            <person name="Noel B."/>
            <person name="Kuo A."/>
            <person name="Morin E."/>
            <person name="Chen J."/>
            <person name="Kohler A."/>
            <person name="Krizsan K."/>
            <person name="Balestrini R."/>
            <person name="Da Silva C."/>
            <person name="Montanini B."/>
            <person name="Hainaut M."/>
            <person name="Levati E."/>
            <person name="Barry K.W."/>
            <person name="Belfiori B."/>
            <person name="Cichocki N."/>
            <person name="Clum A."/>
            <person name="Dockter R.B."/>
            <person name="Fauchery L."/>
            <person name="Guy J."/>
            <person name="Iotti M."/>
            <person name="Le Tacon F."/>
            <person name="Lindquist E.A."/>
            <person name="Lipzen A."/>
            <person name="Malagnac F."/>
            <person name="Mello A."/>
            <person name="Molinier V."/>
            <person name="Miyauchi S."/>
            <person name="Poulain J."/>
            <person name="Riccioni C."/>
            <person name="Rubini A."/>
            <person name="Sitrit Y."/>
            <person name="Splivallo R."/>
            <person name="Traeger S."/>
            <person name="Wang M."/>
            <person name="Zifcakova L."/>
            <person name="Wipf D."/>
            <person name="Zambonelli A."/>
            <person name="Paolocci F."/>
            <person name="Nowrousian M."/>
            <person name="Ottonello S."/>
            <person name="Baldrian P."/>
            <person name="Spatafora J.W."/>
            <person name="Henrissat B."/>
            <person name="Nagy L.G."/>
            <person name="Aury J.M."/>
            <person name="Wincker P."/>
            <person name="Grigoriev I.V."/>
            <person name="Bonfante P."/>
            <person name="Martin F.M."/>
        </authorList>
    </citation>
    <scope>NUCLEOTIDE SEQUENCE [LARGE SCALE GENOMIC DNA]</scope>
    <source>
        <strain evidence="1 2">ATCC MYA-4762</strain>
    </source>
</reference>
<dbReference type="EMBL" id="ML121609">
    <property type="protein sequence ID" value="RPB18784.1"/>
    <property type="molecule type" value="Genomic_DNA"/>
</dbReference>
<accession>A0A3N4L7A6</accession>
<evidence type="ECO:0000313" key="2">
    <source>
        <dbReference type="Proteomes" id="UP000267821"/>
    </source>
</evidence>
<dbReference type="InParanoid" id="A0A3N4L7A6"/>
<proteinExistence type="predicted"/>
<protein>
    <submittedName>
        <fullName evidence="1">Uncharacterized protein</fullName>
    </submittedName>
</protein>